<evidence type="ECO:0000313" key="4">
    <source>
        <dbReference type="EMBL" id="CAL1395064.1"/>
    </source>
</evidence>
<dbReference type="Pfam" id="PF03763">
    <property type="entry name" value="Remorin_C"/>
    <property type="match status" value="1"/>
</dbReference>
<evidence type="ECO:0000256" key="2">
    <source>
        <dbReference type="SAM" id="MobiDB-lite"/>
    </source>
</evidence>
<feature type="compositionally biased region" description="Basic and acidic residues" evidence="2">
    <location>
        <begin position="202"/>
        <end position="222"/>
    </location>
</feature>
<evidence type="ECO:0000259" key="3">
    <source>
        <dbReference type="Pfam" id="PF03763"/>
    </source>
</evidence>
<feature type="compositionally biased region" description="Basic and acidic residues" evidence="2">
    <location>
        <begin position="292"/>
        <end position="302"/>
    </location>
</feature>
<feature type="compositionally biased region" description="Polar residues" evidence="2">
    <location>
        <begin position="13"/>
        <end position="27"/>
    </location>
</feature>
<feature type="compositionally biased region" description="Basic and acidic residues" evidence="2">
    <location>
        <begin position="28"/>
        <end position="37"/>
    </location>
</feature>
<dbReference type="PANTHER" id="PTHR31471">
    <property type="entry name" value="OS02G0116800 PROTEIN"/>
    <property type="match status" value="1"/>
</dbReference>
<feature type="domain" description="Remorin C-terminal" evidence="3">
    <location>
        <begin position="251"/>
        <end position="353"/>
    </location>
</feature>
<dbReference type="Proteomes" id="UP001497516">
    <property type="component" value="Chromosome 6"/>
</dbReference>
<feature type="region of interest" description="Disordered" evidence="2">
    <location>
        <begin position="192"/>
        <end position="252"/>
    </location>
</feature>
<name>A0AAV2FAN0_9ROSI</name>
<sequence length="359" mass="40654">MDYLIRQTKGRVSGQTKPATGGEASSSTERRIPLHKTESYKEKSRIWFGRQFSRQPDRDSDSMAIDQAAAVAAAAFAIVVSKRQSFSEPNREMWEEAPHQSSPIRRESKRLGSVSIRDLEGTTYNNTDEYDENPATKVVGPVSSMKRTPTFADKPASSMKKAPRFSENPVSSMKRAPSFMEKPVLSMERLPATAQLQLNNMDGKRKDKIDESQVEQPSKRPEISLAKPDGTLNPAIPPSKPSRRTGNIGESAAADAWERVELEKLKDKYEKEEEQIVSWESEKKEKAKHRLDKTESEPERTRLKALERFQSDMDTVTQIAEAARAKIARKQKKEELRVKEKADIYRSTGQIPRSTCFCF</sequence>
<evidence type="ECO:0000313" key="5">
    <source>
        <dbReference type="Proteomes" id="UP001497516"/>
    </source>
</evidence>
<dbReference type="InterPro" id="IPR005516">
    <property type="entry name" value="Remorin_C"/>
</dbReference>
<accession>A0AAV2FAN0</accession>
<feature type="compositionally biased region" description="Basic and acidic residues" evidence="2">
    <location>
        <begin position="89"/>
        <end position="108"/>
    </location>
</feature>
<reference evidence="4 5" key="1">
    <citation type="submission" date="2024-04" db="EMBL/GenBank/DDBJ databases">
        <authorList>
            <person name="Fracassetti M."/>
        </authorList>
    </citation>
    <scope>NUCLEOTIDE SEQUENCE [LARGE SCALE GENOMIC DNA]</scope>
</reference>
<dbReference type="AlphaFoldDB" id="A0AAV2FAN0"/>
<feature type="region of interest" description="Disordered" evidence="2">
    <location>
        <begin position="282"/>
        <end position="302"/>
    </location>
</feature>
<dbReference type="EMBL" id="OZ034819">
    <property type="protein sequence ID" value="CAL1395064.1"/>
    <property type="molecule type" value="Genomic_DNA"/>
</dbReference>
<feature type="region of interest" description="Disordered" evidence="2">
    <location>
        <begin position="123"/>
        <end position="176"/>
    </location>
</feature>
<comment type="similarity">
    <text evidence="1">Belongs to the remorin family.</text>
</comment>
<feature type="region of interest" description="Disordered" evidence="2">
    <location>
        <begin position="87"/>
        <end position="108"/>
    </location>
</feature>
<feature type="region of interest" description="Disordered" evidence="2">
    <location>
        <begin position="1"/>
        <end position="37"/>
    </location>
</feature>
<organism evidence="4 5">
    <name type="scientific">Linum trigynum</name>
    <dbReference type="NCBI Taxonomy" id="586398"/>
    <lineage>
        <taxon>Eukaryota</taxon>
        <taxon>Viridiplantae</taxon>
        <taxon>Streptophyta</taxon>
        <taxon>Embryophyta</taxon>
        <taxon>Tracheophyta</taxon>
        <taxon>Spermatophyta</taxon>
        <taxon>Magnoliopsida</taxon>
        <taxon>eudicotyledons</taxon>
        <taxon>Gunneridae</taxon>
        <taxon>Pentapetalae</taxon>
        <taxon>rosids</taxon>
        <taxon>fabids</taxon>
        <taxon>Malpighiales</taxon>
        <taxon>Linaceae</taxon>
        <taxon>Linum</taxon>
    </lineage>
</organism>
<proteinExistence type="inferred from homology"/>
<protein>
    <recommendedName>
        <fullName evidence="3">Remorin C-terminal domain-containing protein</fullName>
    </recommendedName>
</protein>
<dbReference type="PANTHER" id="PTHR31471:SF51">
    <property type="entry name" value="REMORIN FAMILY PROTEIN"/>
    <property type="match status" value="1"/>
</dbReference>
<keyword evidence="5" id="KW-1185">Reference proteome</keyword>
<gene>
    <name evidence="4" type="ORF">LTRI10_LOCUS35522</name>
</gene>
<evidence type="ECO:0000256" key="1">
    <source>
        <dbReference type="ARBA" id="ARBA00005711"/>
    </source>
</evidence>